<feature type="region of interest" description="Disordered" evidence="1">
    <location>
        <begin position="236"/>
        <end position="266"/>
    </location>
</feature>
<dbReference type="AlphaFoldDB" id="A0A3G2SAS1"/>
<dbReference type="OrthoDB" id="2351920at2759"/>
<protein>
    <submittedName>
        <fullName evidence="2">Uncharacterized protein</fullName>
    </submittedName>
</protein>
<name>A0A3G2SAS1_MALR7</name>
<sequence length="401" mass="44874">MLEAHLLPRRRGVEAANASQLAFPQLLQSLDPQSFNPITQHPFIEDEPVPPTSLQDEVIQVPEHLLPATEDLHHDTLPVEQHPSYPLGNAYWIHHAPHTLQPSGSSQPKLDPRICSHMSMRMLASSQKEALCSVATGSIHAKSALESHDEEPGPLPYSVDADGHVALAPHLQWRAQMQTTSAAPTWPFQRVGPGPCERSYASLFRVPEELSPDVSVWADLALEELVPRTRPDTYTFPSSLVHPYTQPDSGDRKRQRPSGIPPSLGIKTQVHDDEWFADDDPLHDAAELDADLLDDTSFEKELEDWVTEDMAIDPRTAPSRRVSSVWMREEHEFRRAILSVFEQRGTLRKRPASMSPMPPTSSRKRRSLVPQMAETAPIATHTSTPPPWIWGQSRSLRDSAS</sequence>
<evidence type="ECO:0000313" key="2">
    <source>
        <dbReference type="EMBL" id="AYO44378.1"/>
    </source>
</evidence>
<proteinExistence type="predicted"/>
<reference evidence="2 3" key="1">
    <citation type="submission" date="2018-10" db="EMBL/GenBank/DDBJ databases">
        <title>Complete genome sequence of Malassezia restricta CBS 7877.</title>
        <authorList>
            <person name="Morand S.C."/>
            <person name="Bertignac M."/>
            <person name="Iltis A."/>
            <person name="Kolder I."/>
            <person name="Pirovano W."/>
            <person name="Jourdain R."/>
            <person name="Clavaud C."/>
        </authorList>
    </citation>
    <scope>NUCLEOTIDE SEQUENCE [LARGE SCALE GENOMIC DNA]</scope>
    <source>
        <strain evidence="2 3">CBS 7877</strain>
    </source>
</reference>
<evidence type="ECO:0000256" key="1">
    <source>
        <dbReference type="SAM" id="MobiDB-lite"/>
    </source>
</evidence>
<dbReference type="Proteomes" id="UP000269793">
    <property type="component" value="Chromosome VI"/>
</dbReference>
<dbReference type="VEuPathDB" id="FungiDB:DNF11_3428"/>
<keyword evidence="3" id="KW-1185">Reference proteome</keyword>
<gene>
    <name evidence="2" type="ORF">DNF11_3428</name>
</gene>
<evidence type="ECO:0000313" key="3">
    <source>
        <dbReference type="Proteomes" id="UP000269793"/>
    </source>
</evidence>
<accession>A0A3G2SAS1</accession>
<feature type="region of interest" description="Disordered" evidence="1">
    <location>
        <begin position="348"/>
        <end position="401"/>
    </location>
</feature>
<organism evidence="2 3">
    <name type="scientific">Malassezia restricta (strain ATCC 96810 / NBRC 103918 / CBS 7877)</name>
    <name type="common">Seborrheic dermatitis infection agent</name>
    <dbReference type="NCBI Taxonomy" id="425264"/>
    <lineage>
        <taxon>Eukaryota</taxon>
        <taxon>Fungi</taxon>
        <taxon>Dikarya</taxon>
        <taxon>Basidiomycota</taxon>
        <taxon>Ustilaginomycotina</taxon>
        <taxon>Malasseziomycetes</taxon>
        <taxon>Malasseziales</taxon>
        <taxon>Malasseziaceae</taxon>
        <taxon>Malassezia</taxon>
    </lineage>
</organism>
<dbReference type="EMBL" id="CP033153">
    <property type="protein sequence ID" value="AYO44378.1"/>
    <property type="molecule type" value="Genomic_DNA"/>
</dbReference>